<accession>A0AAX4JFA0</accession>
<sequence length="213" mass="24361">MDKVKEFYTKFYDKLSKTYDFIFGNFIRQLFTKPASIVFLGIDNAGKTSLVRKLKRGTNETYMPTRHASKSDIEIGNLKATVVDVGGHKQARVVWSNYFYNCDGIIFIVDTSDPERFSEVNVAYKEVRKFEKKAPIAVLMNKIDLCGKTEDDVEWCEDIKKKTGIFDHPGSEEEQPVNVAWVSIVKESSEALTGPLAMSFKWLEMMINKKTTN</sequence>
<feature type="binding site" evidence="4">
    <location>
        <position position="48"/>
    </location>
    <ligand>
        <name>Mg(2+)</name>
        <dbReference type="ChEBI" id="CHEBI:18420"/>
    </ligand>
</feature>
<dbReference type="InterPro" id="IPR006689">
    <property type="entry name" value="Small_GTPase_ARF/SAR"/>
</dbReference>
<comment type="similarity">
    <text evidence="5">Belongs to the small GTPase superfamily. Arf family.</text>
</comment>
<keyword evidence="4" id="KW-0479">Metal-binding</keyword>
<feature type="binding site" evidence="3">
    <location>
        <begin position="141"/>
        <end position="144"/>
    </location>
    <ligand>
        <name>GTP</name>
        <dbReference type="ChEBI" id="CHEBI:37565"/>
    </ligand>
</feature>
<evidence type="ECO:0000256" key="4">
    <source>
        <dbReference type="PIRSR" id="PIRSR606689-2"/>
    </source>
</evidence>
<dbReference type="KEGG" id="vnx:VNE69_09181"/>
<keyword evidence="7" id="KW-1185">Reference proteome</keyword>
<dbReference type="GO" id="GO:0046872">
    <property type="term" value="F:metal ion binding"/>
    <property type="evidence" value="ECO:0007669"/>
    <property type="project" value="UniProtKB-KW"/>
</dbReference>
<evidence type="ECO:0000256" key="1">
    <source>
        <dbReference type="ARBA" id="ARBA00022741"/>
    </source>
</evidence>
<dbReference type="Pfam" id="PF00025">
    <property type="entry name" value="Arf"/>
    <property type="match status" value="1"/>
</dbReference>
<dbReference type="SMART" id="SM00177">
    <property type="entry name" value="ARF"/>
    <property type="match status" value="1"/>
</dbReference>
<reference evidence="6" key="1">
    <citation type="journal article" date="2024" name="BMC Genomics">
        <title>Functional annotation of a divergent genome using sequence and structure-based similarity.</title>
        <authorList>
            <person name="Svedberg D."/>
            <person name="Winiger R.R."/>
            <person name="Berg A."/>
            <person name="Sharma H."/>
            <person name="Tellgren-Roth C."/>
            <person name="Debrunner-Vossbrinck B.A."/>
            <person name="Vossbrinck C.R."/>
            <person name="Barandun J."/>
        </authorList>
    </citation>
    <scope>NUCLEOTIDE SEQUENCE</scope>
    <source>
        <strain evidence="6">Illinois isolate</strain>
    </source>
</reference>
<proteinExistence type="inferred from homology"/>
<dbReference type="GO" id="GO:0003924">
    <property type="term" value="F:GTPase activity"/>
    <property type="evidence" value="ECO:0007669"/>
    <property type="project" value="InterPro"/>
</dbReference>
<dbReference type="SUPFAM" id="SSF52540">
    <property type="entry name" value="P-loop containing nucleoside triphosphate hydrolases"/>
    <property type="match status" value="1"/>
</dbReference>
<gene>
    <name evidence="6" type="ORF">VNE69_09181</name>
</gene>
<evidence type="ECO:0000256" key="3">
    <source>
        <dbReference type="PIRSR" id="PIRSR606689-1"/>
    </source>
</evidence>
<evidence type="ECO:0000256" key="2">
    <source>
        <dbReference type="ARBA" id="ARBA00023134"/>
    </source>
</evidence>
<keyword evidence="4" id="KW-0460">Magnesium</keyword>
<dbReference type="InterPro" id="IPR051995">
    <property type="entry name" value="Ciliary_GTPase"/>
</dbReference>
<feature type="binding site" evidence="4">
    <location>
        <position position="65"/>
    </location>
    <ligand>
        <name>Mg(2+)</name>
        <dbReference type="ChEBI" id="CHEBI:18420"/>
    </ligand>
</feature>
<dbReference type="RefSeq" id="XP_065330774.1">
    <property type="nucleotide sequence ID" value="XM_065474702.1"/>
</dbReference>
<dbReference type="InterPro" id="IPR027417">
    <property type="entry name" value="P-loop_NTPase"/>
</dbReference>
<keyword evidence="1 3" id="KW-0547">Nucleotide-binding</keyword>
<protein>
    <submittedName>
        <fullName evidence="6">Small coPII coat GTPase (SAR1)</fullName>
    </submittedName>
</protein>
<dbReference type="EMBL" id="CP142734">
    <property type="protein sequence ID" value="WUR04629.1"/>
    <property type="molecule type" value="Genomic_DNA"/>
</dbReference>
<dbReference type="SMART" id="SM00178">
    <property type="entry name" value="SAR"/>
    <property type="match status" value="1"/>
</dbReference>
<dbReference type="PRINTS" id="PR00328">
    <property type="entry name" value="SAR1GTPBP"/>
</dbReference>
<dbReference type="InterPro" id="IPR005225">
    <property type="entry name" value="Small_GTP-bd"/>
</dbReference>
<evidence type="ECO:0000313" key="7">
    <source>
        <dbReference type="Proteomes" id="UP001334084"/>
    </source>
</evidence>
<name>A0AAX4JFA0_9MICR</name>
<feature type="binding site" evidence="3">
    <location>
        <begin position="41"/>
        <end position="48"/>
    </location>
    <ligand>
        <name>GTP</name>
        <dbReference type="ChEBI" id="CHEBI:37565"/>
    </ligand>
</feature>
<dbReference type="NCBIfam" id="TIGR00231">
    <property type="entry name" value="small_GTP"/>
    <property type="match status" value="1"/>
</dbReference>
<dbReference type="GO" id="GO:0005525">
    <property type="term" value="F:GTP binding"/>
    <property type="evidence" value="ECO:0007669"/>
    <property type="project" value="UniProtKB-KW"/>
</dbReference>
<dbReference type="AlphaFoldDB" id="A0AAX4JFA0"/>
<keyword evidence="2 3" id="KW-0342">GTP-binding</keyword>
<dbReference type="Gene3D" id="3.40.50.300">
    <property type="entry name" value="P-loop containing nucleotide triphosphate hydrolases"/>
    <property type="match status" value="1"/>
</dbReference>
<dbReference type="Proteomes" id="UP001334084">
    <property type="component" value="Chromosome 9"/>
</dbReference>
<evidence type="ECO:0000256" key="5">
    <source>
        <dbReference type="RuleBase" id="RU003925"/>
    </source>
</evidence>
<dbReference type="GeneID" id="90542460"/>
<dbReference type="PROSITE" id="PS51417">
    <property type="entry name" value="ARF"/>
    <property type="match status" value="1"/>
</dbReference>
<dbReference type="PANTHER" id="PTHR46090:SF2">
    <property type="entry name" value="ADP-RIBOSYLATION FACTOR-LIKE PROTEIN 13B"/>
    <property type="match status" value="1"/>
</dbReference>
<feature type="binding site" evidence="3">
    <location>
        <position position="87"/>
    </location>
    <ligand>
        <name>GTP</name>
        <dbReference type="ChEBI" id="CHEBI:37565"/>
    </ligand>
</feature>
<dbReference type="PANTHER" id="PTHR46090">
    <property type="entry name" value="ADP-RIBOSYLATION FACTOR-LIKE PROTEIN 13B"/>
    <property type="match status" value="1"/>
</dbReference>
<organism evidence="6 7">
    <name type="scientific">Vairimorpha necatrix</name>
    <dbReference type="NCBI Taxonomy" id="6039"/>
    <lineage>
        <taxon>Eukaryota</taxon>
        <taxon>Fungi</taxon>
        <taxon>Fungi incertae sedis</taxon>
        <taxon>Microsporidia</taxon>
        <taxon>Nosematidae</taxon>
        <taxon>Vairimorpha</taxon>
    </lineage>
</organism>
<evidence type="ECO:0000313" key="6">
    <source>
        <dbReference type="EMBL" id="WUR04629.1"/>
    </source>
</evidence>